<comment type="caution">
    <text evidence="1">The sequence shown here is derived from an EMBL/GenBank/DDBJ whole genome shotgun (WGS) entry which is preliminary data.</text>
</comment>
<evidence type="ECO:0000313" key="1">
    <source>
        <dbReference type="EMBL" id="KUJ56449.1"/>
    </source>
</evidence>
<accession>A0A101CHR6</accession>
<dbReference type="AlphaFoldDB" id="A0A101CHR6"/>
<dbReference type="EMBL" id="LMAI01000004">
    <property type="protein sequence ID" value="KUJ56449.1"/>
    <property type="molecule type" value="Genomic_DNA"/>
</dbReference>
<organism evidence="1 2">
    <name type="scientific">Chryseobacterium aquaticum subsp. greenlandense</name>
    <dbReference type="NCBI Taxonomy" id="345663"/>
    <lineage>
        <taxon>Bacteria</taxon>
        <taxon>Pseudomonadati</taxon>
        <taxon>Bacteroidota</taxon>
        <taxon>Flavobacteriia</taxon>
        <taxon>Flavobacteriales</taxon>
        <taxon>Weeksellaceae</taxon>
        <taxon>Chryseobacterium group</taxon>
        <taxon>Chryseobacterium</taxon>
    </lineage>
</organism>
<sequence>MVTTFELKSIVYNIIKASNFKTILNGDIYIDEKPLNSDKNDIVIGSLSIPKEVLLPSTVLINIYAKNIKSGTSDLPNLAVLNNATKLIMPLVDEVYLESKKTYLEIEYQRDYKIDGANERVSVIRLKTRTIN</sequence>
<gene>
    <name evidence="1" type="ORF">AR686_07760</name>
</gene>
<dbReference type="Proteomes" id="UP000054388">
    <property type="component" value="Unassembled WGS sequence"/>
</dbReference>
<reference evidence="1 2" key="1">
    <citation type="submission" date="2015-10" db="EMBL/GenBank/DDBJ databases">
        <title>Genome sequence of Chryseobacterium greenlandense.</title>
        <authorList>
            <person name="Newman J."/>
            <person name="Fischer K."/>
            <person name="Miller J."/>
        </authorList>
    </citation>
    <scope>NUCLEOTIDE SEQUENCE [LARGE SCALE GENOMIC DNA]</scope>
    <source>
        <strain evidence="1 2">UMB34</strain>
    </source>
</reference>
<name>A0A101CHR6_9FLAO</name>
<dbReference type="RefSeq" id="WP_059136413.1">
    <property type="nucleotide sequence ID" value="NZ_LMAI01000004.1"/>
</dbReference>
<evidence type="ECO:0000313" key="2">
    <source>
        <dbReference type="Proteomes" id="UP000054388"/>
    </source>
</evidence>
<evidence type="ECO:0008006" key="3">
    <source>
        <dbReference type="Google" id="ProtNLM"/>
    </source>
</evidence>
<protein>
    <recommendedName>
        <fullName evidence="3">DUF3168 domain-containing protein</fullName>
    </recommendedName>
</protein>
<proteinExistence type="predicted"/>